<feature type="region of interest" description="Disordered" evidence="1">
    <location>
        <begin position="34"/>
        <end position="283"/>
    </location>
</feature>
<dbReference type="Pfam" id="PF20847">
    <property type="entry name" value="PNM8A"/>
    <property type="match status" value="1"/>
</dbReference>
<organism evidence="3 4">
    <name type="scientific">Galemys pyrenaicus</name>
    <name type="common">Iberian desman</name>
    <name type="synonym">Pyrenean desman</name>
    <dbReference type="NCBI Taxonomy" id="202257"/>
    <lineage>
        <taxon>Eukaryota</taxon>
        <taxon>Metazoa</taxon>
        <taxon>Chordata</taxon>
        <taxon>Craniata</taxon>
        <taxon>Vertebrata</taxon>
        <taxon>Euteleostomi</taxon>
        <taxon>Mammalia</taxon>
        <taxon>Eutheria</taxon>
        <taxon>Laurasiatheria</taxon>
        <taxon>Eulipotyphla</taxon>
        <taxon>Talpidae</taxon>
        <taxon>Galemys</taxon>
    </lineage>
</organism>
<sequence length="283" mass="29981">MIFYMDAEVRSQEEAQLAEAQGLAASAHAARLEVKREPGRSAEVGSALEENPHSWDDLEAGGDPSKPLVPKPGTKTWLGIKKQRITPKQTAVPWKKPKDDDSGSSASLVGPKTDDAESVETSECTRSHRKPYMKQEESVLKKPAAESAWKSPSHAGRAAQAEAQSLEGACESDQDGAQEGPPKKKAVGWPKSPASLRKKKKVSLGPVSYVLVDSEDTREKPVIAKKGQGSRGDGSLHSARGGPPPPKSAASTSQGHTAKPEGSPQASKGECGNQSRLRCVHSG</sequence>
<keyword evidence="4" id="KW-1185">Reference proteome</keyword>
<protein>
    <submittedName>
        <fullName evidence="3">Paraneoplastic antigen-like protein 8A</fullName>
    </submittedName>
</protein>
<feature type="domain" description="Paraneoplastic antigen-like protein 8A C-terminal" evidence="2">
    <location>
        <begin position="1"/>
        <end position="199"/>
    </location>
</feature>
<proteinExistence type="predicted"/>
<dbReference type="Proteomes" id="UP000700334">
    <property type="component" value="Unassembled WGS sequence"/>
</dbReference>
<reference evidence="3" key="1">
    <citation type="journal article" date="2021" name="Evol. Appl.">
        <title>The genome of the Pyrenean desman and the effects of bottlenecks and inbreeding on the genomic landscape of an endangered species.</title>
        <authorList>
            <person name="Escoda L."/>
            <person name="Castresana J."/>
        </authorList>
    </citation>
    <scope>NUCLEOTIDE SEQUENCE</scope>
    <source>
        <strain evidence="3">IBE-C5619</strain>
    </source>
</reference>
<accession>A0A8J6DP11</accession>
<dbReference type="InterPro" id="IPR049131">
    <property type="entry name" value="PNM8A_C"/>
</dbReference>
<dbReference type="EMBL" id="JAGFMF010011711">
    <property type="protein sequence ID" value="KAG8515286.1"/>
    <property type="molecule type" value="Genomic_DNA"/>
</dbReference>
<dbReference type="AlphaFoldDB" id="A0A8J6DP11"/>
<evidence type="ECO:0000313" key="4">
    <source>
        <dbReference type="Proteomes" id="UP000700334"/>
    </source>
</evidence>
<feature type="compositionally biased region" description="Basic and acidic residues" evidence="1">
    <location>
        <begin position="133"/>
        <end position="144"/>
    </location>
</feature>
<evidence type="ECO:0000313" key="3">
    <source>
        <dbReference type="EMBL" id="KAG8515286.1"/>
    </source>
</evidence>
<dbReference type="OrthoDB" id="9665701at2759"/>
<evidence type="ECO:0000259" key="2">
    <source>
        <dbReference type="Pfam" id="PF20847"/>
    </source>
</evidence>
<gene>
    <name evidence="3" type="ORF">J0S82_018218</name>
</gene>
<evidence type="ECO:0000256" key="1">
    <source>
        <dbReference type="SAM" id="MobiDB-lite"/>
    </source>
</evidence>
<name>A0A8J6DP11_GALPY</name>
<comment type="caution">
    <text evidence="3">The sequence shown here is derived from an EMBL/GenBank/DDBJ whole genome shotgun (WGS) entry which is preliminary data.</text>
</comment>